<dbReference type="EMBL" id="CAJVPS010009705">
    <property type="protein sequence ID" value="CAG8652647.1"/>
    <property type="molecule type" value="Genomic_DNA"/>
</dbReference>
<comment type="caution">
    <text evidence="1">The sequence shown here is derived from an EMBL/GenBank/DDBJ whole genome shotgun (WGS) entry which is preliminary data.</text>
</comment>
<organism evidence="1 2">
    <name type="scientific">Ambispora leptoticha</name>
    <dbReference type="NCBI Taxonomy" id="144679"/>
    <lineage>
        <taxon>Eukaryota</taxon>
        <taxon>Fungi</taxon>
        <taxon>Fungi incertae sedis</taxon>
        <taxon>Mucoromycota</taxon>
        <taxon>Glomeromycotina</taxon>
        <taxon>Glomeromycetes</taxon>
        <taxon>Archaeosporales</taxon>
        <taxon>Ambisporaceae</taxon>
        <taxon>Ambispora</taxon>
    </lineage>
</organism>
<sequence>YDDAFEGVCSLRDIGAVKTNKEKPLSSEQIEKNISELKSKLIQNSSPLYDELLNSLGDVVVSDLSWKDSIASQVISDDSELVKKLPKKLKRVFMEPARKMVPNPLPPIVRETCKEFASDYNKRQMEVLPEKLEHDKSWKEGDEILVEVTKGILSVLSDTWNNPAFSPEFIESQNEGTYVTNIIIPTIRAVLKDLPFGKSSYVSTSEKQSIASADRRGEGHSGRRPDIMFVLKYGDYVYELIYTECSRIICTERKKINDSVKLWREANDGVFWTRKGCYPEKGKFGIIGIQVAGRELHLNVLIRDSGDVHRYFHLKSTKIPIQQAEEKDVTEFVETLLILRNILVVNMSLIFHAQVPRSRRRMEKSSTVSSDPE</sequence>
<dbReference type="OrthoDB" id="2385947at2759"/>
<accession>A0A9N9DXD3</accession>
<evidence type="ECO:0000313" key="2">
    <source>
        <dbReference type="Proteomes" id="UP000789508"/>
    </source>
</evidence>
<dbReference type="AlphaFoldDB" id="A0A9N9DXD3"/>
<protein>
    <submittedName>
        <fullName evidence="1">10255_t:CDS:1</fullName>
    </submittedName>
</protein>
<name>A0A9N9DXD3_9GLOM</name>
<dbReference type="Proteomes" id="UP000789508">
    <property type="component" value="Unassembled WGS sequence"/>
</dbReference>
<evidence type="ECO:0000313" key="1">
    <source>
        <dbReference type="EMBL" id="CAG8652647.1"/>
    </source>
</evidence>
<gene>
    <name evidence="1" type="ORF">ALEPTO_LOCUS10072</name>
</gene>
<reference evidence="1" key="1">
    <citation type="submission" date="2021-06" db="EMBL/GenBank/DDBJ databases">
        <authorList>
            <person name="Kallberg Y."/>
            <person name="Tangrot J."/>
            <person name="Rosling A."/>
        </authorList>
    </citation>
    <scope>NUCLEOTIDE SEQUENCE</scope>
    <source>
        <strain evidence="1">FL130A</strain>
    </source>
</reference>
<feature type="non-terminal residue" evidence="1">
    <location>
        <position position="373"/>
    </location>
</feature>
<proteinExistence type="predicted"/>
<keyword evidence="2" id="KW-1185">Reference proteome</keyword>